<dbReference type="BioCyc" id="CSTI499177:GJE9-2220-MONOMER"/>
<keyword evidence="2" id="KW-1185">Reference proteome</keyword>
<gene>
    <name evidence="1" type="ordered locus">CLOST_2154</name>
</gene>
<dbReference type="HOGENOM" id="CLU_1118656_0_0_9"/>
<organism evidence="1 2">
    <name type="scientific">Acetoanaerobium sticklandii (strain ATCC 12662 / DSM 519 / JCM 1433 / CCUG 9281 / NCIMB 10654 / HF)</name>
    <name type="common">Clostridium sticklandii</name>
    <dbReference type="NCBI Taxonomy" id="499177"/>
    <lineage>
        <taxon>Bacteria</taxon>
        <taxon>Bacillati</taxon>
        <taxon>Bacillota</taxon>
        <taxon>Clostridia</taxon>
        <taxon>Peptostreptococcales</taxon>
        <taxon>Filifactoraceae</taxon>
        <taxon>Acetoanaerobium</taxon>
    </lineage>
</organism>
<protein>
    <recommendedName>
        <fullName evidence="3">Lipoprotein</fullName>
    </recommendedName>
</protein>
<dbReference type="PROSITE" id="PS51257">
    <property type="entry name" value="PROKAR_LIPOPROTEIN"/>
    <property type="match status" value="1"/>
</dbReference>
<dbReference type="STRING" id="1511.CLOST_2154"/>
<dbReference type="EMBL" id="FP565809">
    <property type="protein sequence ID" value="CBH22274.1"/>
    <property type="molecule type" value="Genomic_DNA"/>
</dbReference>
<dbReference type="Proteomes" id="UP000007041">
    <property type="component" value="Chromosome"/>
</dbReference>
<evidence type="ECO:0008006" key="3">
    <source>
        <dbReference type="Google" id="ProtNLM"/>
    </source>
</evidence>
<evidence type="ECO:0000313" key="1">
    <source>
        <dbReference type="EMBL" id="CBH22274.1"/>
    </source>
</evidence>
<dbReference type="KEGG" id="cst:CLOST_2154"/>
<accession>E3PTS0</accession>
<sequence>MIRNRILIVYLLFISISILTGCCINQTVNETELTYGDDLINLVEETMKQEPREENEIQITKAEIVASFEDETKQIVLANIYQMGFIPEEGRFISSSGAMFPVEIQYEIDDKKLVNPLVIYPLDGSEFSSSLKKMSRNNIKWYKQLMESQNSYHRIYNDMIQKLKKEIVENNLDGYIHTKDEIPNYTEDVIFLEELKNEPKSNIGIVKEEAYFRAKNQIGKVNWPHYEGILFNEATGIVVESIFDEFPK</sequence>
<name>E3PTS0_ACESD</name>
<evidence type="ECO:0000313" key="2">
    <source>
        <dbReference type="Proteomes" id="UP000007041"/>
    </source>
</evidence>
<dbReference type="AlphaFoldDB" id="E3PTS0"/>
<reference evidence="2" key="1">
    <citation type="journal article" date="2010" name="BMC Genomics">
        <title>Clostridium sticklandii, a specialist in amino acid degradation:revisiting its metabolism through its genome sequence.</title>
        <authorList>
            <person name="Fonknechten N."/>
            <person name="Chaussonnerie S."/>
            <person name="Tricot S."/>
            <person name="Lajus A."/>
            <person name="Andreesen J.R."/>
            <person name="Perchat N."/>
            <person name="Pelletier E."/>
            <person name="Gouyvenoux M."/>
            <person name="Barbe V."/>
            <person name="Salanoubat M."/>
            <person name="Le Paslier D."/>
            <person name="Weissenbach J."/>
            <person name="Cohen G.N."/>
            <person name="Kreimeyer A."/>
        </authorList>
    </citation>
    <scope>NUCLEOTIDE SEQUENCE [LARGE SCALE GENOMIC DNA]</scope>
    <source>
        <strain evidence="2">ATCC 12662 / DSM 519 / JCM 1433 / CCUG 9281 / NCIMB 10654 / HF</strain>
    </source>
</reference>
<proteinExistence type="predicted"/>